<keyword evidence="2" id="KW-1185">Reference proteome</keyword>
<dbReference type="Proteomes" id="UP001164539">
    <property type="component" value="Chromosome 4"/>
</dbReference>
<name>A0ACC1YBE7_MELAZ</name>
<dbReference type="EMBL" id="CM051397">
    <property type="protein sequence ID" value="KAJ4720482.1"/>
    <property type="molecule type" value="Genomic_DNA"/>
</dbReference>
<protein>
    <submittedName>
        <fullName evidence="1">SAC3 family protein 2</fullName>
    </submittedName>
</protein>
<proteinExistence type="predicted"/>
<gene>
    <name evidence="1" type="ORF">OWV82_008307</name>
</gene>
<evidence type="ECO:0000313" key="2">
    <source>
        <dbReference type="Proteomes" id="UP001164539"/>
    </source>
</evidence>
<sequence>MDGRRYSQKRSNRCSSSSFTGSTGFRPNQARFSGFNSRNTPGNAYNSDHVRDNRRQEEEGKPEAIVGICPFMCPEEERLQRQRLRDLAVFERLNGDPCKSSPSLAVKKFCRTMSAKHVRASDVRPLPVLDDTLNYVLSLLDSKDHPFEVIHDFVFDRTRSIRQDLTMQSIVNDKVIHMYEKIVKFHVISHHKLQSSCSSSNIASLHYLNFEQLTKALTSLYNLYEANRSSNPICENEAEFRSFYVLLHLDSNAQPMGESLSLWFRHVPTPVIKSKEMGFARRVLRYFRMGNYRQFLSTTAAEASYLQFCIIEPYIHEVRSLALCCINNGGYKLHPYPLAQLSELLKMEESDVELFCNACGLQTCTDEVGTKLLPTKQTTFCRPKEGFKKYSFLELEQLQRQIVL</sequence>
<accession>A0ACC1YBE7</accession>
<organism evidence="1 2">
    <name type="scientific">Melia azedarach</name>
    <name type="common">Chinaberry tree</name>
    <dbReference type="NCBI Taxonomy" id="155640"/>
    <lineage>
        <taxon>Eukaryota</taxon>
        <taxon>Viridiplantae</taxon>
        <taxon>Streptophyta</taxon>
        <taxon>Embryophyta</taxon>
        <taxon>Tracheophyta</taxon>
        <taxon>Spermatophyta</taxon>
        <taxon>Magnoliopsida</taxon>
        <taxon>eudicotyledons</taxon>
        <taxon>Gunneridae</taxon>
        <taxon>Pentapetalae</taxon>
        <taxon>rosids</taxon>
        <taxon>malvids</taxon>
        <taxon>Sapindales</taxon>
        <taxon>Meliaceae</taxon>
        <taxon>Melia</taxon>
    </lineage>
</organism>
<comment type="caution">
    <text evidence="1">The sequence shown here is derived from an EMBL/GenBank/DDBJ whole genome shotgun (WGS) entry which is preliminary data.</text>
</comment>
<reference evidence="1 2" key="1">
    <citation type="journal article" date="2023" name="Science">
        <title>Complex scaffold remodeling in plant triterpene biosynthesis.</title>
        <authorList>
            <person name="De La Pena R."/>
            <person name="Hodgson H."/>
            <person name="Liu J.C."/>
            <person name="Stephenson M.J."/>
            <person name="Martin A.C."/>
            <person name="Owen C."/>
            <person name="Harkess A."/>
            <person name="Leebens-Mack J."/>
            <person name="Jimenez L.E."/>
            <person name="Osbourn A."/>
            <person name="Sattely E.S."/>
        </authorList>
    </citation>
    <scope>NUCLEOTIDE SEQUENCE [LARGE SCALE GENOMIC DNA]</scope>
    <source>
        <strain evidence="2">cv. JPN11</strain>
        <tissue evidence="1">Leaf</tissue>
    </source>
</reference>
<evidence type="ECO:0000313" key="1">
    <source>
        <dbReference type="EMBL" id="KAJ4720482.1"/>
    </source>
</evidence>